<dbReference type="InterPro" id="IPR002110">
    <property type="entry name" value="Ankyrin_rpt"/>
</dbReference>
<comment type="caution">
    <text evidence="3">The sequence shown here is derived from an EMBL/GenBank/DDBJ whole genome shotgun (WGS) entry which is preliminary data.</text>
</comment>
<keyword evidence="2" id="KW-0812">Transmembrane</keyword>
<evidence type="ECO:0000256" key="2">
    <source>
        <dbReference type="SAM" id="Phobius"/>
    </source>
</evidence>
<dbReference type="SUPFAM" id="SSF48403">
    <property type="entry name" value="Ankyrin repeat"/>
    <property type="match status" value="1"/>
</dbReference>
<dbReference type="InterPro" id="IPR036770">
    <property type="entry name" value="Ankyrin_rpt-contain_sf"/>
</dbReference>
<dbReference type="AlphaFoldDB" id="A0A976FHQ0"/>
<keyword evidence="2" id="KW-0472">Membrane</keyword>
<accession>A0A976FHQ0</accession>
<dbReference type="Pfam" id="PF00023">
    <property type="entry name" value="Ank"/>
    <property type="match status" value="1"/>
</dbReference>
<dbReference type="SUPFAM" id="SSF55856">
    <property type="entry name" value="Cytochrome b5-like heme/steroid binding domain"/>
    <property type="match status" value="2"/>
</dbReference>
<keyword evidence="1" id="KW-0040">ANK repeat</keyword>
<dbReference type="EMBL" id="SHOA02000014">
    <property type="protein sequence ID" value="TDH66759.1"/>
    <property type="molecule type" value="Genomic_DNA"/>
</dbReference>
<evidence type="ECO:0000256" key="1">
    <source>
        <dbReference type="PROSITE-ProRule" id="PRU00023"/>
    </source>
</evidence>
<proteinExistence type="predicted"/>
<name>A0A976FHQ0_BRELC</name>
<dbReference type="Proteomes" id="UP000294530">
    <property type="component" value="Unassembled WGS sequence"/>
</dbReference>
<dbReference type="PROSITE" id="PS50088">
    <property type="entry name" value="ANK_REPEAT"/>
    <property type="match status" value="1"/>
</dbReference>
<feature type="transmembrane region" description="Helical" evidence="2">
    <location>
        <begin position="12"/>
        <end position="32"/>
    </location>
</feature>
<evidence type="ECO:0000313" key="3">
    <source>
        <dbReference type="EMBL" id="TDH66759.1"/>
    </source>
</evidence>
<keyword evidence="2" id="KW-1133">Transmembrane helix</keyword>
<dbReference type="KEGG" id="blac:94346899"/>
<protein>
    <submittedName>
        <fullName evidence="3">Uncharacterized protein</fullName>
    </submittedName>
</protein>
<dbReference type="OrthoDB" id="194358at2759"/>
<dbReference type="PROSITE" id="PS50297">
    <property type="entry name" value="ANK_REP_REGION"/>
    <property type="match status" value="1"/>
</dbReference>
<feature type="repeat" description="ANK" evidence="1">
    <location>
        <begin position="340"/>
        <end position="372"/>
    </location>
</feature>
<reference evidence="3 4" key="1">
    <citation type="journal article" date="2021" name="Genome Biol.">
        <title>AFLAP: assembly-free linkage analysis pipeline using k-mers from genome sequencing data.</title>
        <authorList>
            <person name="Fletcher K."/>
            <person name="Zhang L."/>
            <person name="Gil J."/>
            <person name="Han R."/>
            <person name="Cavanaugh K."/>
            <person name="Michelmore R."/>
        </authorList>
    </citation>
    <scope>NUCLEOTIDE SEQUENCE [LARGE SCALE GENOMIC DNA]</scope>
    <source>
        <strain evidence="3 4">SF5</strain>
    </source>
</reference>
<dbReference type="SMART" id="SM00248">
    <property type="entry name" value="ANK"/>
    <property type="match status" value="1"/>
</dbReference>
<organism evidence="3 4">
    <name type="scientific">Bremia lactucae</name>
    <name type="common">Lettuce downy mildew</name>
    <dbReference type="NCBI Taxonomy" id="4779"/>
    <lineage>
        <taxon>Eukaryota</taxon>
        <taxon>Sar</taxon>
        <taxon>Stramenopiles</taxon>
        <taxon>Oomycota</taxon>
        <taxon>Peronosporomycetes</taxon>
        <taxon>Peronosporales</taxon>
        <taxon>Peronosporaceae</taxon>
        <taxon>Bremia</taxon>
    </lineage>
</organism>
<dbReference type="Gene3D" id="3.10.120.10">
    <property type="entry name" value="Cytochrome b5-like heme/steroid binding domain"/>
    <property type="match status" value="2"/>
</dbReference>
<keyword evidence="4" id="KW-1185">Reference proteome</keyword>
<gene>
    <name evidence="3" type="ORF">CCR75_003131</name>
</gene>
<dbReference type="RefSeq" id="XP_067816258.1">
    <property type="nucleotide sequence ID" value="XM_067961228.1"/>
</dbReference>
<evidence type="ECO:0000313" key="4">
    <source>
        <dbReference type="Proteomes" id="UP000294530"/>
    </source>
</evidence>
<dbReference type="InterPro" id="IPR036400">
    <property type="entry name" value="Cyt_B5-like_heme/steroid_sf"/>
</dbReference>
<dbReference type="GeneID" id="94346899"/>
<sequence>MTATTERLLLTIALGAVIAVCGFFGIKVVKLLRRKSMSSLRLATAPRVSLSKLQTSGCWVALCGTAFDVTGDPFFEPKYGGIYSKWVGHDVTSLLLQLGLVLDAADDAKAVESYLDHEWPLDELQGDGEAVKRRFELIQEWFMRLYSRYKVVAQLSDHYVGKKWDLFRAELLPKDAGQNAGGKCPLGFVSKTVSKAITYEKEDFKNMRTITFQGRCYDVKNSTLFRPDGGKLAHFVGHDITYALATQSLSKEHMDVEPKRAYTYSEQVLLERYRKYFARELLLVELKREQRKNGNCMEPINLHQIIENSDSVAQKTCLLDLKRALGNARLEQVNAVCTRTTMTPLHKAVEKNRLDLVEELVQAGADLMARAALYDDATPILPHI</sequence>
<dbReference type="Gene3D" id="1.25.40.20">
    <property type="entry name" value="Ankyrin repeat-containing domain"/>
    <property type="match status" value="1"/>
</dbReference>